<evidence type="ECO:0000256" key="1">
    <source>
        <dbReference type="SAM" id="SignalP"/>
    </source>
</evidence>
<accession>A0A9P8ZYX9</accession>
<dbReference type="GeneID" id="70134758"/>
<proteinExistence type="predicted"/>
<evidence type="ECO:0008006" key="4">
    <source>
        <dbReference type="Google" id="ProtNLM"/>
    </source>
</evidence>
<gene>
    <name evidence="2" type="ORF">BKA67DRAFT_645100</name>
</gene>
<dbReference type="Proteomes" id="UP000758603">
    <property type="component" value="Unassembled WGS sequence"/>
</dbReference>
<name>A0A9P8ZYX9_9PEZI</name>
<sequence length="155" mass="17649">MYSRNFLFMYSFCFCFCSFAHQILPATCLKILDQSHQHRVRTNRLFRVTTLNKTKTTMVEPNAKPQVCQYDPCRAASGHICAGIISAIPHTRAGQEISLPIGKQIRNGEITVPFAHLPCTQSRRRGVIVQLITNRVQTEYDVSASTKRDRISYTL</sequence>
<protein>
    <recommendedName>
        <fullName evidence="4">Secreted protein</fullName>
    </recommendedName>
</protein>
<organism evidence="2 3">
    <name type="scientific">Truncatella angustata</name>
    <dbReference type="NCBI Taxonomy" id="152316"/>
    <lineage>
        <taxon>Eukaryota</taxon>
        <taxon>Fungi</taxon>
        <taxon>Dikarya</taxon>
        <taxon>Ascomycota</taxon>
        <taxon>Pezizomycotina</taxon>
        <taxon>Sordariomycetes</taxon>
        <taxon>Xylariomycetidae</taxon>
        <taxon>Amphisphaeriales</taxon>
        <taxon>Sporocadaceae</taxon>
        <taxon>Truncatella</taxon>
    </lineage>
</organism>
<reference evidence="2" key="1">
    <citation type="journal article" date="2021" name="Nat. Commun.">
        <title>Genetic determinants of endophytism in the Arabidopsis root mycobiome.</title>
        <authorList>
            <person name="Mesny F."/>
            <person name="Miyauchi S."/>
            <person name="Thiergart T."/>
            <person name="Pickel B."/>
            <person name="Atanasova L."/>
            <person name="Karlsson M."/>
            <person name="Huettel B."/>
            <person name="Barry K.W."/>
            <person name="Haridas S."/>
            <person name="Chen C."/>
            <person name="Bauer D."/>
            <person name="Andreopoulos W."/>
            <person name="Pangilinan J."/>
            <person name="LaButti K."/>
            <person name="Riley R."/>
            <person name="Lipzen A."/>
            <person name="Clum A."/>
            <person name="Drula E."/>
            <person name="Henrissat B."/>
            <person name="Kohler A."/>
            <person name="Grigoriev I.V."/>
            <person name="Martin F.M."/>
            <person name="Hacquard S."/>
        </authorList>
    </citation>
    <scope>NUCLEOTIDE SEQUENCE</scope>
    <source>
        <strain evidence="2">MPI-SDFR-AT-0073</strain>
    </source>
</reference>
<evidence type="ECO:0000313" key="3">
    <source>
        <dbReference type="Proteomes" id="UP000758603"/>
    </source>
</evidence>
<keyword evidence="3" id="KW-1185">Reference proteome</keyword>
<evidence type="ECO:0000313" key="2">
    <source>
        <dbReference type="EMBL" id="KAH6655627.1"/>
    </source>
</evidence>
<dbReference type="AlphaFoldDB" id="A0A9P8ZYX9"/>
<keyword evidence="1" id="KW-0732">Signal</keyword>
<comment type="caution">
    <text evidence="2">The sequence shown here is derived from an EMBL/GenBank/DDBJ whole genome shotgun (WGS) entry which is preliminary data.</text>
</comment>
<feature type="chain" id="PRO_5040250242" description="Secreted protein" evidence="1">
    <location>
        <begin position="21"/>
        <end position="155"/>
    </location>
</feature>
<dbReference type="EMBL" id="JAGPXC010000003">
    <property type="protein sequence ID" value="KAH6655627.1"/>
    <property type="molecule type" value="Genomic_DNA"/>
</dbReference>
<feature type="signal peptide" evidence="1">
    <location>
        <begin position="1"/>
        <end position="20"/>
    </location>
</feature>
<dbReference type="RefSeq" id="XP_045959892.1">
    <property type="nucleotide sequence ID" value="XM_046105867.1"/>
</dbReference>